<feature type="transmembrane region" description="Helical" evidence="2">
    <location>
        <begin position="6"/>
        <end position="22"/>
    </location>
</feature>
<gene>
    <name evidence="3" type="ORF">ACFFJD_07670</name>
</gene>
<organism evidence="3 4">
    <name type="scientific">Gordonia phosphorivorans</name>
    <dbReference type="NCBI Taxonomy" id="1056982"/>
    <lineage>
        <taxon>Bacteria</taxon>
        <taxon>Bacillati</taxon>
        <taxon>Actinomycetota</taxon>
        <taxon>Actinomycetes</taxon>
        <taxon>Mycobacteriales</taxon>
        <taxon>Gordoniaceae</taxon>
        <taxon>Gordonia</taxon>
    </lineage>
</organism>
<proteinExistence type="predicted"/>
<dbReference type="InterPro" id="IPR049726">
    <property type="entry name" value="TtfA-like_core"/>
</dbReference>
<accession>A0ABV6H817</accession>
<keyword evidence="2" id="KW-1133">Transmembrane helix</keyword>
<dbReference type="RefSeq" id="WP_382362754.1">
    <property type="nucleotide sequence ID" value="NZ_JBHLWV010000016.1"/>
</dbReference>
<sequence>MTTVYFVIAALALIGAGVLLWLDHNRSQQVHHQRAVWGQKHSFKFRDADSKLLTAFHRAAMDVPDHVQVRDVAYGVYAGAEAVVFDLAETATVVAVRRPAASSVTVDLRYEDVLAPAEEDVDLLGAMGSRVMFASNLDAARRICDRRMVSLATEAPSYLEILWNEGNWALGSMPLTTDDERLDVALDTVRRFADLLRVLPPAVDPQDAPAPRDPHGPISDELADEKTESLRDKPGRGRRRLDDDADVDGPLPPLSTGRPPAGPRPSPLEATPRPGRHGDDADDYFDAPPPATRPVAPRPDQQRPAPQRPAPMRQRPVRDRLDPPDLPPLD</sequence>
<evidence type="ECO:0000313" key="3">
    <source>
        <dbReference type="EMBL" id="MFC0314729.1"/>
    </source>
</evidence>
<evidence type="ECO:0000256" key="1">
    <source>
        <dbReference type="SAM" id="MobiDB-lite"/>
    </source>
</evidence>
<name>A0ABV6H817_9ACTN</name>
<keyword evidence="2" id="KW-0472">Membrane</keyword>
<feature type="compositionally biased region" description="Low complexity" evidence="1">
    <location>
        <begin position="293"/>
        <end position="314"/>
    </location>
</feature>
<comment type="caution">
    <text evidence="3">The sequence shown here is derived from an EMBL/GenBank/DDBJ whole genome shotgun (WGS) entry which is preliminary data.</text>
</comment>
<reference evidence="3 4" key="1">
    <citation type="submission" date="2024-09" db="EMBL/GenBank/DDBJ databases">
        <authorList>
            <person name="Sun Q."/>
            <person name="Mori K."/>
        </authorList>
    </citation>
    <scope>NUCLEOTIDE SEQUENCE [LARGE SCALE GENOMIC DNA]</scope>
    <source>
        <strain evidence="3 4">CCM 7957</strain>
    </source>
</reference>
<evidence type="ECO:0000256" key="2">
    <source>
        <dbReference type="SAM" id="Phobius"/>
    </source>
</evidence>
<keyword evidence="2" id="KW-0812">Transmembrane</keyword>
<feature type="compositionally biased region" description="Basic and acidic residues" evidence="1">
    <location>
        <begin position="224"/>
        <end position="235"/>
    </location>
</feature>
<keyword evidence="4" id="KW-1185">Reference proteome</keyword>
<dbReference type="EMBL" id="JBHLWV010000016">
    <property type="protein sequence ID" value="MFC0314729.1"/>
    <property type="molecule type" value="Genomic_DNA"/>
</dbReference>
<feature type="region of interest" description="Disordered" evidence="1">
    <location>
        <begin position="201"/>
        <end position="330"/>
    </location>
</feature>
<evidence type="ECO:0000313" key="4">
    <source>
        <dbReference type="Proteomes" id="UP001589783"/>
    </source>
</evidence>
<protein>
    <recommendedName>
        <fullName evidence="5">Secreted protein</fullName>
    </recommendedName>
</protein>
<evidence type="ECO:0008006" key="5">
    <source>
        <dbReference type="Google" id="ProtNLM"/>
    </source>
</evidence>
<dbReference type="CDD" id="cd21904">
    <property type="entry name" value="TtfA-like"/>
    <property type="match status" value="1"/>
</dbReference>
<dbReference type="Proteomes" id="UP001589783">
    <property type="component" value="Unassembled WGS sequence"/>
</dbReference>